<reference evidence="1" key="2">
    <citation type="journal article" date="2015" name="Data Brief">
        <title>Shoot transcriptome of the giant reed, Arundo donax.</title>
        <authorList>
            <person name="Barrero R.A."/>
            <person name="Guerrero F.D."/>
            <person name="Moolhuijzen P."/>
            <person name="Goolsby J.A."/>
            <person name="Tidwell J."/>
            <person name="Bellgard S.E."/>
            <person name="Bellgard M.I."/>
        </authorList>
    </citation>
    <scope>NUCLEOTIDE SEQUENCE</scope>
    <source>
        <tissue evidence="1">Shoot tissue taken approximately 20 cm above the soil surface</tissue>
    </source>
</reference>
<name>A0A0A9G3Q2_ARUDO</name>
<proteinExistence type="predicted"/>
<sequence length="39" mass="4540">MECMMATTPIMKAKVLSHLKLPYHNILEKNICADSFVMW</sequence>
<dbReference type="AlphaFoldDB" id="A0A0A9G3Q2"/>
<dbReference type="EMBL" id="GBRH01180730">
    <property type="protein sequence ID" value="JAE17166.1"/>
    <property type="molecule type" value="Transcribed_RNA"/>
</dbReference>
<evidence type="ECO:0000313" key="1">
    <source>
        <dbReference type="EMBL" id="JAE17166.1"/>
    </source>
</evidence>
<organism evidence="1">
    <name type="scientific">Arundo donax</name>
    <name type="common">Giant reed</name>
    <name type="synonym">Donax arundinaceus</name>
    <dbReference type="NCBI Taxonomy" id="35708"/>
    <lineage>
        <taxon>Eukaryota</taxon>
        <taxon>Viridiplantae</taxon>
        <taxon>Streptophyta</taxon>
        <taxon>Embryophyta</taxon>
        <taxon>Tracheophyta</taxon>
        <taxon>Spermatophyta</taxon>
        <taxon>Magnoliopsida</taxon>
        <taxon>Liliopsida</taxon>
        <taxon>Poales</taxon>
        <taxon>Poaceae</taxon>
        <taxon>PACMAD clade</taxon>
        <taxon>Arundinoideae</taxon>
        <taxon>Arundineae</taxon>
        <taxon>Arundo</taxon>
    </lineage>
</organism>
<accession>A0A0A9G3Q2</accession>
<protein>
    <submittedName>
        <fullName evidence="1">Uncharacterized protein</fullName>
    </submittedName>
</protein>
<reference evidence="1" key="1">
    <citation type="submission" date="2014-09" db="EMBL/GenBank/DDBJ databases">
        <authorList>
            <person name="Magalhaes I.L.F."/>
            <person name="Oliveira U."/>
            <person name="Santos F.R."/>
            <person name="Vidigal T.H.D.A."/>
            <person name="Brescovit A.D."/>
            <person name="Santos A.J."/>
        </authorList>
    </citation>
    <scope>NUCLEOTIDE SEQUENCE</scope>
    <source>
        <tissue evidence="1">Shoot tissue taken approximately 20 cm above the soil surface</tissue>
    </source>
</reference>